<dbReference type="EMBL" id="ML976665">
    <property type="protein sequence ID" value="KAF1976939.1"/>
    <property type="molecule type" value="Genomic_DNA"/>
</dbReference>
<keyword evidence="3" id="KW-1185">Reference proteome</keyword>
<gene>
    <name evidence="2" type="ORF">BU23DRAFT_565597</name>
</gene>
<sequence length="566" mass="63483">MLPDEWKRAECPDSTIHMGANPSRGDSFMSPMYPQNSPNSGEEAERHFEIPGWIRDLSEHAKLKHQAEKLFYTVRKAAADKGLQDLQDCGLQSCASTNPDYENGQCLRYSKRWNTARIEKWRQMTAEIGGDGGANLPPDDPPCGDEEFYHATGWDLIAGDKEENYPEWTYNPGYRLEPQEHILFPPVSEMNSTFEEGNDAVKKAAVTREWGDHFQGDRWVPRSSPFWHRLATKPAQPPGPFNLWRVVQQAAEQTQMGYSKPSHPLTLENLQRFTREVSDPSNEDGFMGSGSVVPENAEIPVESLNRIRRMLDNSRMPNRAFGPENDKELVLSNTPVLSSTPAISNTPAVSNMPATFGETDLLNSPEIEQNCVPNHSKEAEKVKDDAHLEVIDTKDVTADTVEPRHAKFCSSQRKDADKTPLEEIPEICNAGVNGTTGKSTVGLEALTCTLPERPSYRCKPAEATSATSEEKTVVSAQRGRHRERVRSAWVSECWSTHQYGEPPGLPPPTDMLLTLIWVEAHYYIGESWQYPEQSARGGQHAGYSRPVLHHFPISTQQRHVGRGLRS</sequence>
<feature type="compositionally biased region" description="Basic and acidic residues" evidence="1">
    <location>
        <begin position="1"/>
        <end position="11"/>
    </location>
</feature>
<protein>
    <submittedName>
        <fullName evidence="2">Uncharacterized protein</fullName>
    </submittedName>
</protein>
<evidence type="ECO:0000256" key="1">
    <source>
        <dbReference type="SAM" id="MobiDB-lite"/>
    </source>
</evidence>
<evidence type="ECO:0000313" key="3">
    <source>
        <dbReference type="Proteomes" id="UP000800036"/>
    </source>
</evidence>
<name>A0A6A5VKG3_9PLEO</name>
<dbReference type="AlphaFoldDB" id="A0A6A5VKG3"/>
<evidence type="ECO:0000313" key="2">
    <source>
        <dbReference type="EMBL" id="KAF1976939.1"/>
    </source>
</evidence>
<reference evidence="2" key="1">
    <citation type="journal article" date="2020" name="Stud. Mycol.">
        <title>101 Dothideomycetes genomes: a test case for predicting lifestyles and emergence of pathogens.</title>
        <authorList>
            <person name="Haridas S."/>
            <person name="Albert R."/>
            <person name="Binder M."/>
            <person name="Bloem J."/>
            <person name="Labutti K."/>
            <person name="Salamov A."/>
            <person name="Andreopoulos B."/>
            <person name="Baker S."/>
            <person name="Barry K."/>
            <person name="Bills G."/>
            <person name="Bluhm B."/>
            <person name="Cannon C."/>
            <person name="Castanera R."/>
            <person name="Culley D."/>
            <person name="Daum C."/>
            <person name="Ezra D."/>
            <person name="Gonzalez J."/>
            <person name="Henrissat B."/>
            <person name="Kuo A."/>
            <person name="Liang C."/>
            <person name="Lipzen A."/>
            <person name="Lutzoni F."/>
            <person name="Magnuson J."/>
            <person name="Mondo S."/>
            <person name="Nolan M."/>
            <person name="Ohm R."/>
            <person name="Pangilinan J."/>
            <person name="Park H.-J."/>
            <person name="Ramirez L."/>
            <person name="Alfaro M."/>
            <person name="Sun H."/>
            <person name="Tritt A."/>
            <person name="Yoshinaga Y."/>
            <person name="Zwiers L.-H."/>
            <person name="Turgeon B."/>
            <person name="Goodwin S."/>
            <person name="Spatafora J."/>
            <person name="Crous P."/>
            <person name="Grigoriev I."/>
        </authorList>
    </citation>
    <scope>NUCLEOTIDE SEQUENCE</scope>
    <source>
        <strain evidence="2">CBS 107.79</strain>
    </source>
</reference>
<organism evidence="2 3">
    <name type="scientific">Bimuria novae-zelandiae CBS 107.79</name>
    <dbReference type="NCBI Taxonomy" id="1447943"/>
    <lineage>
        <taxon>Eukaryota</taxon>
        <taxon>Fungi</taxon>
        <taxon>Dikarya</taxon>
        <taxon>Ascomycota</taxon>
        <taxon>Pezizomycotina</taxon>
        <taxon>Dothideomycetes</taxon>
        <taxon>Pleosporomycetidae</taxon>
        <taxon>Pleosporales</taxon>
        <taxon>Massarineae</taxon>
        <taxon>Didymosphaeriaceae</taxon>
        <taxon>Bimuria</taxon>
    </lineage>
</organism>
<dbReference type="Proteomes" id="UP000800036">
    <property type="component" value="Unassembled WGS sequence"/>
</dbReference>
<proteinExistence type="predicted"/>
<accession>A0A6A5VKG3</accession>
<feature type="region of interest" description="Disordered" evidence="1">
    <location>
        <begin position="1"/>
        <end position="45"/>
    </location>
</feature>